<gene>
    <name evidence="3" type="ORF">D0Y53_05185</name>
</gene>
<dbReference type="Proteomes" id="UP000262917">
    <property type="component" value="Unassembled WGS sequence"/>
</dbReference>
<dbReference type="SUPFAM" id="SSF56436">
    <property type="entry name" value="C-type lectin-like"/>
    <property type="match status" value="1"/>
</dbReference>
<feature type="chain" id="PRO_5016794913" evidence="1">
    <location>
        <begin position="19"/>
        <end position="256"/>
    </location>
</feature>
<name>A0A372DP03_9GAMM</name>
<dbReference type="GO" id="GO:0120147">
    <property type="term" value="F:formylglycine-generating oxidase activity"/>
    <property type="evidence" value="ECO:0007669"/>
    <property type="project" value="TreeGrafter"/>
</dbReference>
<dbReference type="RefSeq" id="WP_117202153.1">
    <property type="nucleotide sequence ID" value="NZ_JBHTBK010000031.1"/>
</dbReference>
<organism evidence="3 4">
    <name type="scientific">Cognatiluteimonas weifangensis</name>
    <dbReference type="NCBI Taxonomy" id="2303539"/>
    <lineage>
        <taxon>Bacteria</taxon>
        <taxon>Pseudomonadati</taxon>
        <taxon>Pseudomonadota</taxon>
        <taxon>Gammaproteobacteria</taxon>
        <taxon>Lysobacterales</taxon>
        <taxon>Lysobacteraceae</taxon>
        <taxon>Cognatiluteimonas</taxon>
    </lineage>
</organism>
<evidence type="ECO:0000256" key="1">
    <source>
        <dbReference type="SAM" id="SignalP"/>
    </source>
</evidence>
<feature type="domain" description="Sulfatase-modifying factor enzyme-like" evidence="2">
    <location>
        <begin position="22"/>
        <end position="252"/>
    </location>
</feature>
<dbReference type="InterPro" id="IPR016187">
    <property type="entry name" value="CTDL_fold"/>
</dbReference>
<dbReference type="EMBL" id="QVPD01000004">
    <property type="protein sequence ID" value="RFP61127.1"/>
    <property type="molecule type" value="Genomic_DNA"/>
</dbReference>
<dbReference type="InterPro" id="IPR051043">
    <property type="entry name" value="Sulfatase_Mod_Factor_Kinase"/>
</dbReference>
<evidence type="ECO:0000313" key="3">
    <source>
        <dbReference type="EMBL" id="RFP61127.1"/>
    </source>
</evidence>
<dbReference type="InterPro" id="IPR005532">
    <property type="entry name" value="SUMF_dom"/>
</dbReference>
<proteinExistence type="predicted"/>
<dbReference type="Gene3D" id="3.90.1580.10">
    <property type="entry name" value="paralog of FGE (formylglycine-generating enzyme)"/>
    <property type="match status" value="1"/>
</dbReference>
<evidence type="ECO:0000313" key="4">
    <source>
        <dbReference type="Proteomes" id="UP000262917"/>
    </source>
</evidence>
<dbReference type="Pfam" id="PF03781">
    <property type="entry name" value="FGE-sulfatase"/>
    <property type="match status" value="1"/>
</dbReference>
<dbReference type="PANTHER" id="PTHR23150">
    <property type="entry name" value="SULFATASE MODIFYING FACTOR 1, 2"/>
    <property type="match status" value="1"/>
</dbReference>
<comment type="caution">
    <text evidence="3">The sequence shown here is derived from an EMBL/GenBank/DDBJ whole genome shotgun (WGS) entry which is preliminary data.</text>
</comment>
<evidence type="ECO:0000259" key="2">
    <source>
        <dbReference type="Pfam" id="PF03781"/>
    </source>
</evidence>
<accession>A0A372DP03</accession>
<dbReference type="OrthoDB" id="9768004at2"/>
<feature type="signal peptide" evidence="1">
    <location>
        <begin position="1"/>
        <end position="18"/>
    </location>
</feature>
<dbReference type="InterPro" id="IPR042095">
    <property type="entry name" value="SUMF_sf"/>
</dbReference>
<dbReference type="AlphaFoldDB" id="A0A372DP03"/>
<dbReference type="PANTHER" id="PTHR23150:SF19">
    <property type="entry name" value="FORMYLGLYCINE-GENERATING ENZYME"/>
    <property type="match status" value="1"/>
</dbReference>
<keyword evidence="4" id="KW-1185">Reference proteome</keyword>
<protein>
    <submittedName>
        <fullName evidence="3">Formylglycine-generating enzyme family protein</fullName>
    </submittedName>
</protein>
<reference evidence="3 4" key="1">
    <citation type="submission" date="2018-08" db="EMBL/GenBank/DDBJ databases">
        <title>Lysobacter weifangensis sp. nov., a new member of the family 'Xanthomonadaceae', isolated from soil in a farmland.</title>
        <authorList>
            <person name="Zhao H."/>
        </authorList>
    </citation>
    <scope>NUCLEOTIDE SEQUENCE [LARGE SCALE GENOMIC DNA]</scope>
    <source>
        <strain evidence="3 4">WF-2</strain>
    </source>
</reference>
<keyword evidence="1" id="KW-0732">Signal</keyword>
<sequence>MRRLAALLCLLPVAAAVAGGAAWVTLPGGKFRSALKYEDVQTVKVAPFALQKRPVTNAEFLAFVQAHPQWRRDRVARVLAEPRYLSHWAGPVTLGRAAQPQQPVVHVSWFAAQAYCEAQHARLPTWSEWEYAAAADETRRDARNDRAWRERILAWYAKPSNTVLPRAGLQAPNAYGVQDLHGLVWEWTEDFSALLVDPESRNQGDPDNSKFCGAGALSMDDRDNYAVLMRVAMLSSLQARDTTANLGFRCARDIRK</sequence>